<name>A0ABP7PCX5_9SPHI</name>
<dbReference type="Pfam" id="PF04326">
    <property type="entry name" value="SLFN_AlbA_2"/>
    <property type="match status" value="1"/>
</dbReference>
<organism evidence="2 3">
    <name type="scientific">Pedobacter ginsengiterrae</name>
    <dbReference type="NCBI Taxonomy" id="871696"/>
    <lineage>
        <taxon>Bacteria</taxon>
        <taxon>Pseudomonadati</taxon>
        <taxon>Bacteroidota</taxon>
        <taxon>Sphingobacteriia</taxon>
        <taxon>Sphingobacteriales</taxon>
        <taxon>Sphingobacteriaceae</taxon>
        <taxon>Pedobacter</taxon>
    </lineage>
</organism>
<keyword evidence="3" id="KW-1185">Reference proteome</keyword>
<evidence type="ECO:0000313" key="2">
    <source>
        <dbReference type="EMBL" id="GAA3962966.1"/>
    </source>
</evidence>
<reference evidence="3" key="1">
    <citation type="journal article" date="2019" name="Int. J. Syst. Evol. Microbiol.">
        <title>The Global Catalogue of Microorganisms (GCM) 10K type strain sequencing project: providing services to taxonomists for standard genome sequencing and annotation.</title>
        <authorList>
            <consortium name="The Broad Institute Genomics Platform"/>
            <consortium name="The Broad Institute Genome Sequencing Center for Infectious Disease"/>
            <person name="Wu L."/>
            <person name="Ma J."/>
        </authorList>
    </citation>
    <scope>NUCLEOTIDE SEQUENCE [LARGE SCALE GENOMIC DNA]</scope>
    <source>
        <strain evidence="3">JCM 17338</strain>
    </source>
</reference>
<dbReference type="InterPro" id="IPR038461">
    <property type="entry name" value="Schlafen_AlbA_2_dom_sf"/>
</dbReference>
<dbReference type="Proteomes" id="UP001501081">
    <property type="component" value="Unassembled WGS sequence"/>
</dbReference>
<protein>
    <recommendedName>
        <fullName evidence="1">Schlafen AlbA-2 domain-containing protein</fullName>
    </recommendedName>
</protein>
<gene>
    <name evidence="2" type="ORF">GCM10022246_15290</name>
</gene>
<dbReference type="RefSeq" id="WP_344766083.1">
    <property type="nucleotide sequence ID" value="NZ_BAABAK010000008.1"/>
</dbReference>
<feature type="domain" description="Schlafen AlbA-2" evidence="1">
    <location>
        <begin position="14"/>
        <end position="145"/>
    </location>
</feature>
<evidence type="ECO:0000313" key="3">
    <source>
        <dbReference type="Proteomes" id="UP001501081"/>
    </source>
</evidence>
<dbReference type="EMBL" id="BAABAK010000008">
    <property type="protein sequence ID" value="GAA3962966.1"/>
    <property type="molecule type" value="Genomic_DNA"/>
</dbReference>
<accession>A0ABP7PCX5</accession>
<proteinExistence type="predicted"/>
<evidence type="ECO:0000259" key="1">
    <source>
        <dbReference type="Pfam" id="PF04326"/>
    </source>
</evidence>
<dbReference type="InterPro" id="IPR007421">
    <property type="entry name" value="Schlafen_AlbA_2_dom"/>
</dbReference>
<sequence length="349" mass="39637">MNDKLFETLTRSPESSILDFKERCFDFAGNKEHEDAKLVKDILSFSNTIREESAYIIFGIAENQGKIELTGITGFPDDAILQQKVKDKIFPRPKFTSYSYVYQGLTFGVIEIPVHAHTEPLSSSIKMKGVEIGKIYLRQGSSSSDATGREVIEISKWFESLQIKLSSNNILTSQLADAILVLSDRNQALSIGLSLCIGLAIKLNNPDFERFCYLELTGYTEDFDQYGSFADHRIMDVVATPLSIQLNPNFSLSGDALLKHMLTKEHFSEERFFFNKSINEVEGAISFLREKNDKALAAYEIDDKLMYPESDRINGKVTLYMGLSMFNNMYERIRKIALKNLLDMQRSQS</sequence>
<dbReference type="Gene3D" id="3.30.950.30">
    <property type="entry name" value="Schlafen, AAA domain"/>
    <property type="match status" value="1"/>
</dbReference>
<comment type="caution">
    <text evidence="2">The sequence shown here is derived from an EMBL/GenBank/DDBJ whole genome shotgun (WGS) entry which is preliminary data.</text>
</comment>